<sequence>MIKHLEDTNTSAVIRTLDEIREEGGVVALGRVLTLLIHTQTGAEEDAIEAANDASREHPMRVIVISRNTDDVRAKEAPRLDAEIRVGGDAGASEVVLLQCRGEVGSRLIGVVQGLLLPDAPIVAWWPTFMPTQPAESQLGSIAHRRITDTGAQQEPRAALRALADGYTPGDTDLSWTRLTNWRAHLAAMLDQPPYTPVSAVTVCGSLDNPSVHLMSAWLHCRLRVPVQLRPPETGMPIGSSGLSSIVLERGDEENSLTRIEHGTGLMRQTGQPDHRVALSRRGLRDQLSEELRRLDADEMYREVLADFARLDAEEGPKS</sequence>
<dbReference type="Pfam" id="PF20171">
    <property type="entry name" value="OpcA_G6PD_C"/>
    <property type="match status" value="1"/>
</dbReference>
<organism evidence="3 4">
    <name type="scientific">Candidatus Agrococcus pullicola</name>
    <dbReference type="NCBI Taxonomy" id="2838429"/>
    <lineage>
        <taxon>Bacteria</taxon>
        <taxon>Bacillati</taxon>
        <taxon>Actinomycetota</taxon>
        <taxon>Actinomycetes</taxon>
        <taxon>Micrococcales</taxon>
        <taxon>Microbacteriaceae</taxon>
        <taxon>Agrococcus</taxon>
    </lineage>
</organism>
<dbReference type="InterPro" id="IPR046802">
    <property type="entry name" value="OpcA_G6PD_C"/>
</dbReference>
<reference evidence="3" key="1">
    <citation type="journal article" date="2021" name="PeerJ">
        <title>Extensive microbial diversity within the chicken gut microbiome revealed by metagenomics and culture.</title>
        <authorList>
            <person name="Gilroy R."/>
            <person name="Ravi A."/>
            <person name="Getino M."/>
            <person name="Pursley I."/>
            <person name="Horton D.L."/>
            <person name="Alikhan N.F."/>
            <person name="Baker D."/>
            <person name="Gharbi K."/>
            <person name="Hall N."/>
            <person name="Watson M."/>
            <person name="Adriaenssens E.M."/>
            <person name="Foster-Nyarko E."/>
            <person name="Jarju S."/>
            <person name="Secka A."/>
            <person name="Antonio M."/>
            <person name="Oren A."/>
            <person name="Chaudhuri R.R."/>
            <person name="La Ragione R."/>
            <person name="Hildebrand F."/>
            <person name="Pallen M.J."/>
        </authorList>
    </citation>
    <scope>NUCLEOTIDE SEQUENCE</scope>
    <source>
        <strain evidence="3">ChiGjej1B1-98</strain>
    </source>
</reference>
<dbReference type="EMBL" id="DXDC01000216">
    <property type="protein sequence ID" value="HIY66085.1"/>
    <property type="molecule type" value="Genomic_DNA"/>
</dbReference>
<dbReference type="InterPro" id="IPR046801">
    <property type="entry name" value="OpcA_G6PD_N"/>
</dbReference>
<evidence type="ECO:0000313" key="4">
    <source>
        <dbReference type="Proteomes" id="UP000824005"/>
    </source>
</evidence>
<name>A0A9D1YUX9_9MICO</name>
<accession>A0A9D1YUX9</accession>
<reference evidence="3" key="2">
    <citation type="submission" date="2021-04" db="EMBL/GenBank/DDBJ databases">
        <authorList>
            <person name="Gilroy R."/>
        </authorList>
    </citation>
    <scope>NUCLEOTIDE SEQUENCE</scope>
    <source>
        <strain evidence="3">ChiGjej1B1-98</strain>
    </source>
</reference>
<dbReference type="InterPro" id="IPR004555">
    <property type="entry name" value="G6PDH_assembly_OpcA"/>
</dbReference>
<dbReference type="Proteomes" id="UP000824005">
    <property type="component" value="Unassembled WGS sequence"/>
</dbReference>
<dbReference type="AlphaFoldDB" id="A0A9D1YUX9"/>
<protein>
    <submittedName>
        <fullName evidence="3">Glucose-6-phosphate dehydrogenase assembly protein OpcA</fullName>
    </submittedName>
</protein>
<feature type="domain" description="Glucose-6-phosphate dehydrogenase assembly protein OpcA C-terminal" evidence="2">
    <location>
        <begin position="169"/>
        <end position="305"/>
    </location>
</feature>
<dbReference type="PANTHER" id="PTHR38658:SF1">
    <property type="entry name" value="OXPP CYCLE PROTEIN OPCA-RELATED"/>
    <property type="match status" value="1"/>
</dbReference>
<evidence type="ECO:0000259" key="1">
    <source>
        <dbReference type="Pfam" id="PF10128"/>
    </source>
</evidence>
<evidence type="ECO:0000259" key="2">
    <source>
        <dbReference type="Pfam" id="PF20171"/>
    </source>
</evidence>
<dbReference type="Pfam" id="PF10128">
    <property type="entry name" value="OpcA_G6PD_assem"/>
    <property type="match status" value="1"/>
</dbReference>
<comment type="caution">
    <text evidence="3">The sequence shown here is derived from an EMBL/GenBank/DDBJ whole genome shotgun (WGS) entry which is preliminary data.</text>
</comment>
<feature type="domain" description="Glucose-6-phosphate dehydrogenase assembly protein OpcA N-terminal" evidence="1">
    <location>
        <begin position="51"/>
        <end position="164"/>
    </location>
</feature>
<gene>
    <name evidence="3" type="ORF">H9830_07395</name>
</gene>
<proteinExistence type="predicted"/>
<dbReference type="PANTHER" id="PTHR38658">
    <property type="entry name" value="OXPP CYCLE PROTEIN OPCA-RELATED"/>
    <property type="match status" value="1"/>
</dbReference>
<evidence type="ECO:0000313" key="3">
    <source>
        <dbReference type="EMBL" id="HIY66085.1"/>
    </source>
</evidence>